<dbReference type="SMART" id="SM00220">
    <property type="entry name" value="S_TKc"/>
    <property type="match status" value="1"/>
</dbReference>
<dbReference type="Gene3D" id="1.10.510.10">
    <property type="entry name" value="Transferase(Phosphotransferase) domain 1"/>
    <property type="match status" value="1"/>
</dbReference>
<dbReference type="SUPFAM" id="SSF56112">
    <property type="entry name" value="Protein kinase-like (PK-like)"/>
    <property type="match status" value="1"/>
</dbReference>
<dbReference type="PROSITE" id="PS50011">
    <property type="entry name" value="PROTEIN_KINASE_DOM"/>
    <property type="match status" value="1"/>
</dbReference>
<feature type="region of interest" description="Disordered" evidence="6">
    <location>
        <begin position="1"/>
        <end position="32"/>
    </location>
</feature>
<keyword evidence="7" id="KW-0472">Membrane</keyword>
<dbReference type="AlphaFoldDB" id="A0A517XPB3"/>
<dbReference type="PROSITE" id="PS00108">
    <property type="entry name" value="PROTEIN_KINASE_ST"/>
    <property type="match status" value="1"/>
</dbReference>
<feature type="transmembrane region" description="Helical" evidence="7">
    <location>
        <begin position="370"/>
        <end position="392"/>
    </location>
</feature>
<keyword evidence="7" id="KW-1133">Transmembrane helix</keyword>
<dbReference type="PANTHER" id="PTHR43289">
    <property type="entry name" value="MITOGEN-ACTIVATED PROTEIN KINASE KINASE KINASE 20-RELATED"/>
    <property type="match status" value="1"/>
</dbReference>
<accession>A0A517XPB3</accession>
<evidence type="ECO:0000256" key="4">
    <source>
        <dbReference type="ARBA" id="ARBA00022840"/>
    </source>
</evidence>
<evidence type="ECO:0000256" key="7">
    <source>
        <dbReference type="SAM" id="Phobius"/>
    </source>
</evidence>
<evidence type="ECO:0000256" key="6">
    <source>
        <dbReference type="SAM" id="MobiDB-lite"/>
    </source>
</evidence>
<dbReference type="InterPro" id="IPR000719">
    <property type="entry name" value="Prot_kinase_dom"/>
</dbReference>
<evidence type="ECO:0000259" key="8">
    <source>
        <dbReference type="PROSITE" id="PS50011"/>
    </source>
</evidence>
<dbReference type="KEGG" id="uli:ETAA1_12530"/>
<dbReference type="PANTHER" id="PTHR43289:SF6">
    <property type="entry name" value="SERINE_THREONINE-PROTEIN KINASE NEKL-3"/>
    <property type="match status" value="1"/>
</dbReference>
<keyword evidence="3 9" id="KW-0418">Kinase</keyword>
<sequence>MPALPDDNPTVARPPVAAPPDDEDGRTRTSGGWRDFVHATLTCPPAGPGPSGPPSGLAIRELDRWVDQNRSSIDVGEYKLLRSIGTGAFGSVWEGQNFDTGEHVAIKFLSAGDDRWEAMLGEVKLLQALEGTGGIVTVKQVRKGTDAQPPFYVMPLANGGSLADVVSAAKKAARAGEPVVPVAEAVRVFTRVAEALAAVHRRGIHHCDLKPRNVLLHTADPGHPAQPLLADFGQAHLATDDTPALGTFFYMPPDQADAALKKARSDSSWDVYALGALMYELLVGEPPRRDEALRKAIKQTEHLDTKLRAYRDGVTAAPNPTAHRRLVDPLLADVVDRCLATDPAARPRDAGEVVDLLKKRAWWRHVRTPLAVGAAATFVFVALVAGGSAFAADRVYQRTTADVSREIDGSLTRTAWYGKGAVERALQDHVAFAEQHARVTPELRDRLTAAAATAALAEGDATRAHDLLTDRAAFDAFVAHVHEDAQKRWPAVEGRTVALLVVAGDTPTGGPARGFTLAREKAGVPAAADRADPQQASNYRTEWSFRDYFTADGNRFAEQGRPHPVVRRTHVSQTYQSRRDGSWRLDVITPVWAADGRVVGLLSVGLDVSRHLRHLIDMPDAMLADRQEIARALSAFVVNDRGAWVWHETGMAGLRADAARDVHRDPENLTRLARELAPKHGIRPDDLVPWKSIDRGIEDGPDRYVDPVALDTPAGGEQLLAHTLTFRPLAHSRYEENRGRVWGFVAQMPEAVALAPVDRLKRQLTWAGSVLVAALAALAVVLWVWLFRLLRGWEFAGHG</sequence>
<dbReference type="InterPro" id="IPR011009">
    <property type="entry name" value="Kinase-like_dom_sf"/>
</dbReference>
<dbReference type="CDD" id="cd14014">
    <property type="entry name" value="STKc_PknB_like"/>
    <property type="match status" value="1"/>
</dbReference>
<evidence type="ECO:0000256" key="1">
    <source>
        <dbReference type="ARBA" id="ARBA00022679"/>
    </source>
</evidence>
<dbReference type="GO" id="GO:0004674">
    <property type="term" value="F:protein serine/threonine kinase activity"/>
    <property type="evidence" value="ECO:0007669"/>
    <property type="project" value="UniProtKB-EC"/>
</dbReference>
<reference evidence="9 10" key="1">
    <citation type="submission" date="2019-02" db="EMBL/GenBank/DDBJ databases">
        <title>Deep-cultivation of Planctomycetes and their phenomic and genomic characterization uncovers novel biology.</title>
        <authorList>
            <person name="Wiegand S."/>
            <person name="Jogler M."/>
            <person name="Boedeker C."/>
            <person name="Pinto D."/>
            <person name="Vollmers J."/>
            <person name="Rivas-Marin E."/>
            <person name="Kohn T."/>
            <person name="Peeters S.H."/>
            <person name="Heuer A."/>
            <person name="Rast P."/>
            <person name="Oberbeckmann S."/>
            <person name="Bunk B."/>
            <person name="Jeske O."/>
            <person name="Meyerdierks A."/>
            <person name="Storesund J.E."/>
            <person name="Kallscheuer N."/>
            <person name="Luecker S."/>
            <person name="Lage O.M."/>
            <person name="Pohl T."/>
            <person name="Merkel B.J."/>
            <person name="Hornburger P."/>
            <person name="Mueller R.-W."/>
            <person name="Bruemmer F."/>
            <person name="Labrenz M."/>
            <person name="Spormann A.M."/>
            <person name="Op den Camp H."/>
            <person name="Overmann J."/>
            <person name="Amann R."/>
            <person name="Jetten M.S.M."/>
            <person name="Mascher T."/>
            <person name="Medema M.H."/>
            <person name="Devos D.P."/>
            <person name="Kaster A.-K."/>
            <person name="Ovreas L."/>
            <person name="Rohde M."/>
            <person name="Galperin M.Y."/>
            <person name="Jogler C."/>
        </authorList>
    </citation>
    <scope>NUCLEOTIDE SEQUENCE [LARGE SCALE GENOMIC DNA]</scope>
    <source>
        <strain evidence="9 10">ETA_A1</strain>
    </source>
</reference>
<protein>
    <submittedName>
        <fullName evidence="9">Serine/threonine-protein kinase Pkn1</fullName>
        <ecNumber evidence="9">2.7.11.1</ecNumber>
    </submittedName>
</protein>
<keyword evidence="4 5" id="KW-0067">ATP-binding</keyword>
<dbReference type="PROSITE" id="PS00107">
    <property type="entry name" value="PROTEIN_KINASE_ATP"/>
    <property type="match status" value="1"/>
</dbReference>
<keyword evidence="10" id="KW-1185">Reference proteome</keyword>
<dbReference type="Gene3D" id="3.30.200.20">
    <property type="entry name" value="Phosphorylase Kinase, domain 1"/>
    <property type="match status" value="1"/>
</dbReference>
<dbReference type="Proteomes" id="UP000319576">
    <property type="component" value="Chromosome"/>
</dbReference>
<dbReference type="EC" id="2.7.11.1" evidence="9"/>
<dbReference type="InterPro" id="IPR008271">
    <property type="entry name" value="Ser/Thr_kinase_AS"/>
</dbReference>
<keyword evidence="1 9" id="KW-0808">Transferase</keyword>
<feature type="binding site" evidence="5">
    <location>
        <position position="107"/>
    </location>
    <ligand>
        <name>ATP</name>
        <dbReference type="ChEBI" id="CHEBI:30616"/>
    </ligand>
</feature>
<evidence type="ECO:0000256" key="2">
    <source>
        <dbReference type="ARBA" id="ARBA00022741"/>
    </source>
</evidence>
<dbReference type="RefSeq" id="WP_145235275.1">
    <property type="nucleotide sequence ID" value="NZ_CP036273.1"/>
</dbReference>
<evidence type="ECO:0000313" key="9">
    <source>
        <dbReference type="EMBL" id="QDU19347.1"/>
    </source>
</evidence>
<evidence type="ECO:0000256" key="3">
    <source>
        <dbReference type="ARBA" id="ARBA00022777"/>
    </source>
</evidence>
<dbReference type="OrthoDB" id="6111975at2"/>
<keyword evidence="2 5" id="KW-0547">Nucleotide-binding</keyword>
<dbReference type="EMBL" id="CP036273">
    <property type="protein sequence ID" value="QDU19347.1"/>
    <property type="molecule type" value="Genomic_DNA"/>
</dbReference>
<gene>
    <name evidence="9" type="primary">pkn1_3</name>
    <name evidence="9" type="ORF">ETAA1_12530</name>
</gene>
<evidence type="ECO:0000256" key="5">
    <source>
        <dbReference type="PROSITE-ProRule" id="PRU10141"/>
    </source>
</evidence>
<feature type="domain" description="Protein kinase" evidence="8">
    <location>
        <begin position="78"/>
        <end position="363"/>
    </location>
</feature>
<dbReference type="GO" id="GO:0005524">
    <property type="term" value="F:ATP binding"/>
    <property type="evidence" value="ECO:0007669"/>
    <property type="project" value="UniProtKB-UniRule"/>
</dbReference>
<feature type="transmembrane region" description="Helical" evidence="7">
    <location>
        <begin position="764"/>
        <end position="786"/>
    </location>
</feature>
<keyword evidence="7" id="KW-0812">Transmembrane</keyword>
<name>A0A517XPB3_9BACT</name>
<proteinExistence type="predicted"/>
<evidence type="ECO:0000313" key="10">
    <source>
        <dbReference type="Proteomes" id="UP000319576"/>
    </source>
</evidence>
<dbReference type="InterPro" id="IPR017441">
    <property type="entry name" value="Protein_kinase_ATP_BS"/>
</dbReference>
<organism evidence="9 10">
    <name type="scientific">Urbifossiella limnaea</name>
    <dbReference type="NCBI Taxonomy" id="2528023"/>
    <lineage>
        <taxon>Bacteria</taxon>
        <taxon>Pseudomonadati</taxon>
        <taxon>Planctomycetota</taxon>
        <taxon>Planctomycetia</taxon>
        <taxon>Gemmatales</taxon>
        <taxon>Gemmataceae</taxon>
        <taxon>Urbifossiella</taxon>
    </lineage>
</organism>
<dbReference type="Pfam" id="PF00069">
    <property type="entry name" value="Pkinase"/>
    <property type="match status" value="1"/>
</dbReference>